<reference evidence="3" key="1">
    <citation type="journal article" date="2015" name="BMC Genomics">
        <title>Genomic and transcriptomic analysis of the endophytic fungus Pestalotiopsis fici reveals its lifestyle and high potential for synthesis of natural products.</title>
        <authorList>
            <person name="Wang X."/>
            <person name="Zhang X."/>
            <person name="Liu L."/>
            <person name="Xiang M."/>
            <person name="Wang W."/>
            <person name="Sun X."/>
            <person name="Che Y."/>
            <person name="Guo L."/>
            <person name="Liu G."/>
            <person name="Guo L."/>
            <person name="Wang C."/>
            <person name="Yin W.B."/>
            <person name="Stadler M."/>
            <person name="Zhang X."/>
            <person name="Liu X."/>
        </authorList>
    </citation>
    <scope>NUCLEOTIDE SEQUENCE [LARGE SCALE GENOMIC DNA]</scope>
    <source>
        <strain evidence="3">W106-1 / CGMCC3.15140</strain>
    </source>
</reference>
<dbReference type="InterPro" id="IPR016181">
    <property type="entry name" value="Acyl_CoA_acyltransferase"/>
</dbReference>
<dbReference type="eggNOG" id="ENOG502SZAA">
    <property type="taxonomic scope" value="Eukaryota"/>
</dbReference>
<feature type="domain" description="N-acetyltransferase" evidence="1">
    <location>
        <begin position="99"/>
        <end position="240"/>
    </location>
</feature>
<dbReference type="InterPro" id="IPR000182">
    <property type="entry name" value="GNAT_dom"/>
</dbReference>
<keyword evidence="3" id="KW-1185">Reference proteome</keyword>
<dbReference type="GeneID" id="19269492"/>
<dbReference type="AlphaFoldDB" id="W3X902"/>
<dbReference type="PANTHER" id="PTHR42791:SF2">
    <property type="entry name" value="N-ACETYLTRANSFERASE DOMAIN-CONTAINING PROTEIN"/>
    <property type="match status" value="1"/>
</dbReference>
<dbReference type="Proteomes" id="UP000030651">
    <property type="component" value="Unassembled WGS sequence"/>
</dbReference>
<evidence type="ECO:0000313" key="2">
    <source>
        <dbReference type="EMBL" id="ETS82603.1"/>
    </source>
</evidence>
<proteinExistence type="predicted"/>
<dbReference type="Gene3D" id="3.40.630.30">
    <property type="match status" value="1"/>
</dbReference>
<dbReference type="SUPFAM" id="SSF55729">
    <property type="entry name" value="Acyl-CoA N-acyltransferases (Nat)"/>
    <property type="match status" value="1"/>
</dbReference>
<dbReference type="Pfam" id="PF13673">
    <property type="entry name" value="Acetyltransf_10"/>
    <property type="match status" value="1"/>
</dbReference>
<accession>W3X902</accession>
<dbReference type="OrthoDB" id="2744543at2759"/>
<evidence type="ECO:0000259" key="1">
    <source>
        <dbReference type="PROSITE" id="PS51186"/>
    </source>
</evidence>
<dbReference type="PROSITE" id="PS51186">
    <property type="entry name" value="GNAT"/>
    <property type="match status" value="1"/>
</dbReference>
<dbReference type="CDD" id="cd04301">
    <property type="entry name" value="NAT_SF"/>
    <property type="match status" value="1"/>
</dbReference>
<dbReference type="HOGENOM" id="CLU_060131_6_3_1"/>
<dbReference type="InterPro" id="IPR052523">
    <property type="entry name" value="Trichothecene_AcTrans"/>
</dbReference>
<dbReference type="InParanoid" id="W3X902"/>
<dbReference type="PANTHER" id="PTHR42791">
    <property type="entry name" value="GNAT FAMILY ACETYLTRANSFERASE"/>
    <property type="match status" value="1"/>
</dbReference>
<dbReference type="EMBL" id="KI912111">
    <property type="protein sequence ID" value="ETS82603.1"/>
    <property type="molecule type" value="Genomic_DNA"/>
</dbReference>
<name>W3X902_PESFW</name>
<gene>
    <name evidence="2" type="ORF">PFICI_04479</name>
</gene>
<organism evidence="2 3">
    <name type="scientific">Pestalotiopsis fici (strain W106-1 / CGMCC3.15140)</name>
    <dbReference type="NCBI Taxonomy" id="1229662"/>
    <lineage>
        <taxon>Eukaryota</taxon>
        <taxon>Fungi</taxon>
        <taxon>Dikarya</taxon>
        <taxon>Ascomycota</taxon>
        <taxon>Pezizomycotina</taxon>
        <taxon>Sordariomycetes</taxon>
        <taxon>Xylariomycetidae</taxon>
        <taxon>Amphisphaeriales</taxon>
        <taxon>Sporocadaceae</taxon>
        <taxon>Pestalotiopsis</taxon>
    </lineage>
</organism>
<sequence length="247" mass="28057">MALPFPVPASLAPGFVLSRCTPADVPQMVTAYSAAFLQTNFTYWWPVDLEVMRRWTEARFRLRFRNPSDQHFKVADVATGQIVAWARWTVPVEMKGLAVGFRTFDDDDDNNFLDNNNGSVQGVTPEQQWMQNPPAGSDEELYHEFFAGIKAMSKKWESHTKLALQLLCTDPAYHRRGLAAALLDCVLEVADRQGITTYVEALENAVPVYQRYGFKTVDTLGYDLTRTGREETVSIEIMLREPRTLVQ</sequence>
<dbReference type="OMA" id="TIVAWAK"/>
<protein>
    <recommendedName>
        <fullName evidence="1">N-acetyltransferase domain-containing protein</fullName>
    </recommendedName>
</protein>
<evidence type="ECO:0000313" key="3">
    <source>
        <dbReference type="Proteomes" id="UP000030651"/>
    </source>
</evidence>
<dbReference type="RefSeq" id="XP_007831251.1">
    <property type="nucleotide sequence ID" value="XM_007833060.1"/>
</dbReference>
<dbReference type="KEGG" id="pfy:PFICI_04479"/>
<dbReference type="GO" id="GO:0016747">
    <property type="term" value="F:acyltransferase activity, transferring groups other than amino-acyl groups"/>
    <property type="evidence" value="ECO:0007669"/>
    <property type="project" value="InterPro"/>
</dbReference>